<name>A0ABW4FDD0_9PSEU</name>
<feature type="domain" description="DUF397" evidence="1">
    <location>
        <begin position="14"/>
        <end position="64"/>
    </location>
</feature>
<accession>A0ABW4FDD0</accession>
<protein>
    <submittedName>
        <fullName evidence="2">DUF397 domain-containing protein</fullName>
    </submittedName>
</protein>
<organism evidence="2 3">
    <name type="scientific">Pseudonocardia aurantiaca</name>
    <dbReference type="NCBI Taxonomy" id="75290"/>
    <lineage>
        <taxon>Bacteria</taxon>
        <taxon>Bacillati</taxon>
        <taxon>Actinomycetota</taxon>
        <taxon>Actinomycetes</taxon>
        <taxon>Pseudonocardiales</taxon>
        <taxon>Pseudonocardiaceae</taxon>
        <taxon>Pseudonocardia</taxon>
    </lineage>
</organism>
<evidence type="ECO:0000313" key="3">
    <source>
        <dbReference type="Proteomes" id="UP001597145"/>
    </source>
</evidence>
<dbReference type="InterPro" id="IPR007278">
    <property type="entry name" value="DUF397"/>
</dbReference>
<gene>
    <name evidence="2" type="ORF">ACFSCY_04400</name>
</gene>
<reference evidence="3" key="1">
    <citation type="journal article" date="2019" name="Int. J. Syst. Evol. Microbiol.">
        <title>The Global Catalogue of Microorganisms (GCM) 10K type strain sequencing project: providing services to taxonomists for standard genome sequencing and annotation.</title>
        <authorList>
            <consortium name="The Broad Institute Genomics Platform"/>
            <consortium name="The Broad Institute Genome Sequencing Center for Infectious Disease"/>
            <person name="Wu L."/>
            <person name="Ma J."/>
        </authorList>
    </citation>
    <scope>NUCLEOTIDE SEQUENCE [LARGE SCALE GENOMIC DNA]</scope>
    <source>
        <strain evidence="3">JCM 12165</strain>
    </source>
</reference>
<proteinExistence type="predicted"/>
<keyword evidence="3" id="KW-1185">Reference proteome</keyword>
<dbReference type="EMBL" id="JBHUCP010000003">
    <property type="protein sequence ID" value="MFD1528675.1"/>
    <property type="molecule type" value="Genomic_DNA"/>
</dbReference>
<dbReference type="Pfam" id="PF04149">
    <property type="entry name" value="DUF397"/>
    <property type="match status" value="1"/>
</dbReference>
<dbReference type="Proteomes" id="UP001597145">
    <property type="component" value="Unassembled WGS sequence"/>
</dbReference>
<dbReference type="RefSeq" id="WP_343969930.1">
    <property type="nucleotide sequence ID" value="NZ_BAAAJG010000001.1"/>
</dbReference>
<sequence length="125" mass="13534">MTAGPRTPGLAQGRWVKARRSDNASGCVEVRVDGGVYRVRDTKDLGRGPVLSLTKEEWRAFCDALLAGPDRLVQAAGLQLALRTDGGLTIRRSDGARLRFTAFEVECFLDGLRGGEFDLPSARTA</sequence>
<evidence type="ECO:0000313" key="2">
    <source>
        <dbReference type="EMBL" id="MFD1528675.1"/>
    </source>
</evidence>
<comment type="caution">
    <text evidence="2">The sequence shown here is derived from an EMBL/GenBank/DDBJ whole genome shotgun (WGS) entry which is preliminary data.</text>
</comment>
<evidence type="ECO:0000259" key="1">
    <source>
        <dbReference type="Pfam" id="PF04149"/>
    </source>
</evidence>